<proteinExistence type="predicted"/>
<evidence type="ECO:0000256" key="4">
    <source>
        <dbReference type="ARBA" id="ARBA00022679"/>
    </source>
</evidence>
<dbReference type="SMART" id="SM00388">
    <property type="entry name" value="HisKA"/>
    <property type="match status" value="1"/>
</dbReference>
<evidence type="ECO:0000256" key="5">
    <source>
        <dbReference type="ARBA" id="ARBA00022777"/>
    </source>
</evidence>
<dbReference type="InterPro" id="IPR003661">
    <property type="entry name" value="HisK_dim/P_dom"/>
</dbReference>
<dbReference type="InterPro" id="IPR004358">
    <property type="entry name" value="Sig_transdc_His_kin-like_C"/>
</dbReference>
<dbReference type="HOGENOM" id="CLU_000445_89_3_7"/>
<accession>Q6MM82</accession>
<keyword evidence="5" id="KW-0418">Kinase</keyword>
<dbReference type="PROSITE" id="PS50109">
    <property type="entry name" value="HIS_KIN"/>
    <property type="match status" value="1"/>
</dbReference>
<dbReference type="FunFam" id="3.30.565.10:FF:000006">
    <property type="entry name" value="Sensor histidine kinase WalK"/>
    <property type="match status" value="1"/>
</dbReference>
<sequence length="223" mass="24513">MVGIRTPLTAIIGSASAVLDEKVSANKETREQLAQDIVDSSLRLNQVVENLLDMSRLNSGALRLKKEWVDLEDVLSGLPGKLGRLVARHKLSVVNYLGSCYAQIDEKLFEHVLLNLLSNAVRYAPEGTEITLRLEMENRRILLRILDQGPGIPQDNLKNIFEAFYRVPGSATGGVGLGLAIVKALIEAHGGRVYAQNRKDRSGAEFVVELPYESPPADLEDGR</sequence>
<dbReference type="SMART" id="SM00387">
    <property type="entry name" value="HATPase_c"/>
    <property type="match status" value="1"/>
</dbReference>
<dbReference type="GO" id="GO:0000155">
    <property type="term" value="F:phosphorelay sensor kinase activity"/>
    <property type="evidence" value="ECO:0007669"/>
    <property type="project" value="InterPro"/>
</dbReference>
<dbReference type="STRING" id="264462.Bd1758"/>
<keyword evidence="3" id="KW-0597">Phosphoprotein</keyword>
<dbReference type="InterPro" id="IPR036097">
    <property type="entry name" value="HisK_dim/P_sf"/>
</dbReference>
<dbReference type="PANTHER" id="PTHR45569:SF1">
    <property type="entry name" value="SENSOR PROTEIN KDPD"/>
    <property type="match status" value="1"/>
</dbReference>
<organism evidence="7 8">
    <name type="scientific">Bdellovibrio bacteriovorus (strain ATCC 15356 / DSM 50701 / NCIMB 9529 / HD100)</name>
    <dbReference type="NCBI Taxonomy" id="264462"/>
    <lineage>
        <taxon>Bacteria</taxon>
        <taxon>Pseudomonadati</taxon>
        <taxon>Bdellovibrionota</taxon>
        <taxon>Bdellovibrionia</taxon>
        <taxon>Bdellovibrionales</taxon>
        <taxon>Pseudobdellovibrionaceae</taxon>
        <taxon>Bdellovibrio</taxon>
    </lineage>
</organism>
<dbReference type="InterPro" id="IPR036890">
    <property type="entry name" value="HATPase_C_sf"/>
</dbReference>
<dbReference type="Gene3D" id="3.30.565.10">
    <property type="entry name" value="Histidine kinase-like ATPase, C-terminal domain"/>
    <property type="match status" value="1"/>
</dbReference>
<dbReference type="EMBL" id="BX842650">
    <property type="protein sequence ID" value="CAE79623.1"/>
    <property type="molecule type" value="Genomic_DNA"/>
</dbReference>
<evidence type="ECO:0000256" key="1">
    <source>
        <dbReference type="ARBA" id="ARBA00000085"/>
    </source>
</evidence>
<evidence type="ECO:0000259" key="6">
    <source>
        <dbReference type="PROSITE" id="PS50109"/>
    </source>
</evidence>
<keyword evidence="8" id="KW-1185">Reference proteome</keyword>
<dbReference type="Proteomes" id="UP000008080">
    <property type="component" value="Chromosome"/>
</dbReference>
<dbReference type="eggNOG" id="COG2205">
    <property type="taxonomic scope" value="Bacteria"/>
</dbReference>
<dbReference type="SUPFAM" id="SSF47384">
    <property type="entry name" value="Homodimeric domain of signal transducing histidine kinase"/>
    <property type="match status" value="1"/>
</dbReference>
<name>Q6MM82_BDEBA</name>
<dbReference type="AlphaFoldDB" id="Q6MM82"/>
<gene>
    <name evidence="7" type="primary">kdpD</name>
    <name evidence="7" type="ordered locus">Bd1758</name>
</gene>
<dbReference type="CDD" id="cd00075">
    <property type="entry name" value="HATPase"/>
    <property type="match status" value="1"/>
</dbReference>
<keyword evidence="4 7" id="KW-0808">Transferase</keyword>
<evidence type="ECO:0000313" key="8">
    <source>
        <dbReference type="Proteomes" id="UP000008080"/>
    </source>
</evidence>
<dbReference type="InterPro" id="IPR005467">
    <property type="entry name" value="His_kinase_dom"/>
</dbReference>
<dbReference type="PANTHER" id="PTHR45569">
    <property type="entry name" value="SENSOR PROTEIN KDPD"/>
    <property type="match status" value="1"/>
</dbReference>
<dbReference type="PRINTS" id="PR00344">
    <property type="entry name" value="BCTRLSENSOR"/>
</dbReference>
<dbReference type="Pfam" id="PF00512">
    <property type="entry name" value="HisKA"/>
    <property type="match status" value="1"/>
</dbReference>
<dbReference type="CDD" id="cd00082">
    <property type="entry name" value="HisKA"/>
    <property type="match status" value="1"/>
</dbReference>
<dbReference type="InterPro" id="IPR052023">
    <property type="entry name" value="Histidine_kinase_KdpD"/>
</dbReference>
<dbReference type="EC" id="2.7.13.3" evidence="2"/>
<comment type="catalytic activity">
    <reaction evidence="1">
        <text>ATP + protein L-histidine = ADP + protein N-phospho-L-histidine.</text>
        <dbReference type="EC" id="2.7.13.3"/>
    </reaction>
</comment>
<dbReference type="GO" id="GO:0005886">
    <property type="term" value="C:plasma membrane"/>
    <property type="evidence" value="ECO:0007669"/>
    <property type="project" value="TreeGrafter"/>
</dbReference>
<evidence type="ECO:0000313" key="7">
    <source>
        <dbReference type="EMBL" id="CAE79623.1"/>
    </source>
</evidence>
<dbReference type="SUPFAM" id="SSF55874">
    <property type="entry name" value="ATPase domain of HSP90 chaperone/DNA topoisomerase II/histidine kinase"/>
    <property type="match status" value="1"/>
</dbReference>
<evidence type="ECO:0000256" key="3">
    <source>
        <dbReference type="ARBA" id="ARBA00022553"/>
    </source>
</evidence>
<dbReference type="InterPro" id="IPR003594">
    <property type="entry name" value="HATPase_dom"/>
</dbReference>
<evidence type="ECO:0000256" key="2">
    <source>
        <dbReference type="ARBA" id="ARBA00012438"/>
    </source>
</evidence>
<dbReference type="KEGG" id="bba:Bd1758"/>
<protein>
    <recommendedName>
        <fullName evidence="2">histidine kinase</fullName>
        <ecNumber evidence="2">2.7.13.3</ecNumber>
    </recommendedName>
</protein>
<dbReference type="Gene3D" id="1.10.287.130">
    <property type="match status" value="1"/>
</dbReference>
<reference evidence="7 8" key="1">
    <citation type="journal article" date="2004" name="Science">
        <title>A predator unmasked: life cycle of Bdellovibrio bacteriovorus from a genomic perspective.</title>
        <authorList>
            <person name="Rendulic S."/>
            <person name="Jagtap P."/>
            <person name="Rosinus A."/>
            <person name="Eppinger M."/>
            <person name="Baar C."/>
            <person name="Lanz C."/>
            <person name="Keller H."/>
            <person name="Lambert C."/>
            <person name="Evans K.J."/>
            <person name="Goesmann A."/>
            <person name="Meyer F."/>
            <person name="Sockett R.E."/>
            <person name="Schuster S.C."/>
        </authorList>
    </citation>
    <scope>NUCLEOTIDE SEQUENCE [LARGE SCALE GENOMIC DNA]</scope>
    <source>
        <strain evidence="8">ATCC 15356 / DSM 50701 / NCIMB 9529 / HD100</strain>
    </source>
</reference>
<feature type="domain" description="Histidine kinase" evidence="6">
    <location>
        <begin position="1"/>
        <end position="214"/>
    </location>
</feature>
<dbReference type="Pfam" id="PF02518">
    <property type="entry name" value="HATPase_c"/>
    <property type="match status" value="1"/>
</dbReference>